<accession>A0A9Q1BD57</accession>
<dbReference type="Proteomes" id="UP001152320">
    <property type="component" value="Chromosome 22"/>
</dbReference>
<reference evidence="1" key="1">
    <citation type="submission" date="2021-10" db="EMBL/GenBank/DDBJ databases">
        <title>Tropical sea cucumber genome reveals ecological adaptation and Cuvierian tubules defense mechanism.</title>
        <authorList>
            <person name="Chen T."/>
        </authorList>
    </citation>
    <scope>NUCLEOTIDE SEQUENCE</scope>
    <source>
        <strain evidence="1">Nanhai2018</strain>
        <tissue evidence="1">Muscle</tissue>
    </source>
</reference>
<gene>
    <name evidence="1" type="ORF">HOLleu_40405</name>
</gene>
<sequence>MPEVELEIFKGDLIKYHQFMKSFDSNVDCVCDESNLKLTRLMQYTAGLAKDAIRGCSLIGGDKGYRQDRSILETRFGNSHLVTEHIIHELRQRRQVWSPVDIQGLADGASNTL</sequence>
<evidence type="ECO:0000313" key="2">
    <source>
        <dbReference type="Proteomes" id="UP001152320"/>
    </source>
</evidence>
<comment type="caution">
    <text evidence="1">The sequence shown here is derived from an EMBL/GenBank/DDBJ whole genome shotgun (WGS) entry which is preliminary data.</text>
</comment>
<dbReference type="OrthoDB" id="10065844at2759"/>
<dbReference type="PANTHER" id="PTHR47331">
    <property type="entry name" value="PHD-TYPE DOMAIN-CONTAINING PROTEIN"/>
    <property type="match status" value="1"/>
</dbReference>
<organism evidence="1 2">
    <name type="scientific">Holothuria leucospilota</name>
    <name type="common">Black long sea cucumber</name>
    <name type="synonym">Mertensiothuria leucospilota</name>
    <dbReference type="NCBI Taxonomy" id="206669"/>
    <lineage>
        <taxon>Eukaryota</taxon>
        <taxon>Metazoa</taxon>
        <taxon>Echinodermata</taxon>
        <taxon>Eleutherozoa</taxon>
        <taxon>Echinozoa</taxon>
        <taxon>Holothuroidea</taxon>
        <taxon>Aspidochirotacea</taxon>
        <taxon>Aspidochirotida</taxon>
        <taxon>Holothuriidae</taxon>
        <taxon>Holothuria</taxon>
    </lineage>
</organism>
<proteinExistence type="predicted"/>
<keyword evidence="2" id="KW-1185">Reference proteome</keyword>
<evidence type="ECO:0000313" key="1">
    <source>
        <dbReference type="EMBL" id="KAJ8020734.1"/>
    </source>
</evidence>
<protein>
    <submittedName>
        <fullName evidence="1">Uncharacterized protein</fullName>
    </submittedName>
</protein>
<name>A0A9Q1BD57_HOLLE</name>
<dbReference type="EMBL" id="JAIZAY010000022">
    <property type="protein sequence ID" value="KAJ8020734.1"/>
    <property type="molecule type" value="Genomic_DNA"/>
</dbReference>
<dbReference type="AlphaFoldDB" id="A0A9Q1BD57"/>